<feature type="transmembrane region" description="Helical" evidence="1">
    <location>
        <begin position="53"/>
        <end position="74"/>
    </location>
</feature>
<gene>
    <name evidence="3" type="ORF">Vbra_13532</name>
</gene>
<dbReference type="Pfam" id="PF13417">
    <property type="entry name" value="GST_N_3"/>
    <property type="match status" value="1"/>
</dbReference>
<keyword evidence="4" id="KW-1185">Reference proteome</keyword>
<dbReference type="Proteomes" id="UP000041254">
    <property type="component" value="Unassembled WGS sequence"/>
</dbReference>
<reference evidence="3 4" key="1">
    <citation type="submission" date="2014-11" db="EMBL/GenBank/DDBJ databases">
        <authorList>
            <person name="Zhu J."/>
            <person name="Qi W."/>
            <person name="Song R."/>
        </authorList>
    </citation>
    <scope>NUCLEOTIDE SEQUENCE [LARGE SCALE GENOMIC DNA]</scope>
</reference>
<dbReference type="PANTHER" id="PTHR35551">
    <property type="match status" value="1"/>
</dbReference>
<dbReference type="InterPro" id="IPR021275">
    <property type="entry name" value="DUF2854"/>
</dbReference>
<dbReference type="EMBL" id="CDMY01000321">
    <property type="protein sequence ID" value="CEM02223.1"/>
    <property type="molecule type" value="Genomic_DNA"/>
</dbReference>
<dbReference type="Gene3D" id="3.40.30.10">
    <property type="entry name" value="Glutaredoxin"/>
    <property type="match status" value="1"/>
</dbReference>
<dbReference type="InterPro" id="IPR004045">
    <property type="entry name" value="Glutathione_S-Trfase_N"/>
</dbReference>
<dbReference type="STRING" id="1169540.A0A0G4EU95"/>
<dbReference type="AlphaFoldDB" id="A0A0G4EU95"/>
<evidence type="ECO:0000313" key="3">
    <source>
        <dbReference type="EMBL" id="CEM02223.1"/>
    </source>
</evidence>
<evidence type="ECO:0000256" key="1">
    <source>
        <dbReference type="SAM" id="Phobius"/>
    </source>
</evidence>
<protein>
    <recommendedName>
        <fullName evidence="2">GST N-terminal domain-containing protein</fullName>
    </recommendedName>
</protein>
<proteinExistence type="predicted"/>
<evidence type="ECO:0000259" key="2">
    <source>
        <dbReference type="PROSITE" id="PS50404"/>
    </source>
</evidence>
<feature type="domain" description="GST N-terminal" evidence="2">
    <location>
        <begin position="242"/>
        <end position="326"/>
    </location>
</feature>
<keyword evidence="1" id="KW-0812">Transmembrane</keyword>
<feature type="transmembrane region" description="Helical" evidence="1">
    <location>
        <begin position="20"/>
        <end position="41"/>
    </location>
</feature>
<dbReference type="InParanoid" id="A0A0G4EU95"/>
<dbReference type="SUPFAM" id="SSF52833">
    <property type="entry name" value="Thioredoxin-like"/>
    <property type="match status" value="1"/>
</dbReference>
<dbReference type="PANTHER" id="PTHR35551:SF1">
    <property type="entry name" value="ACCLIMATION OF PHOTOSYNTHESIS TO ENVIRONMENT"/>
    <property type="match status" value="1"/>
</dbReference>
<keyword evidence="1" id="KW-0472">Membrane</keyword>
<dbReference type="OrthoDB" id="1882189at2759"/>
<evidence type="ECO:0000313" key="4">
    <source>
        <dbReference type="Proteomes" id="UP000041254"/>
    </source>
</evidence>
<dbReference type="Pfam" id="PF11016">
    <property type="entry name" value="DUF2854"/>
    <property type="match status" value="1"/>
</dbReference>
<dbReference type="VEuPathDB" id="CryptoDB:Vbra_13532"/>
<accession>A0A0G4EU95</accession>
<dbReference type="CDD" id="cd00570">
    <property type="entry name" value="GST_N_family"/>
    <property type="match status" value="1"/>
</dbReference>
<dbReference type="PROSITE" id="PS50404">
    <property type="entry name" value="GST_NTER"/>
    <property type="match status" value="1"/>
</dbReference>
<organism evidence="3 4">
    <name type="scientific">Vitrella brassicaformis (strain CCMP3155)</name>
    <dbReference type="NCBI Taxonomy" id="1169540"/>
    <lineage>
        <taxon>Eukaryota</taxon>
        <taxon>Sar</taxon>
        <taxon>Alveolata</taxon>
        <taxon>Colpodellida</taxon>
        <taxon>Vitrellaceae</taxon>
        <taxon>Vitrella</taxon>
    </lineage>
</organism>
<name>A0A0G4EU95_VITBC</name>
<dbReference type="PROSITE" id="PS51354">
    <property type="entry name" value="GLUTAREDOXIN_2"/>
    <property type="match status" value="1"/>
</dbReference>
<dbReference type="InterPro" id="IPR036249">
    <property type="entry name" value="Thioredoxin-like_sf"/>
</dbReference>
<keyword evidence="1" id="KW-1133">Transmembrane helix</keyword>
<sequence length="343" mass="37788">MGEDMISGGFSTKGEPPIQIRGFSLAKATLLAGSVITLASFWEFFGQKGGSGLGSLGFIYGVPILLIGVALQYAELEPCPVRTTSEADRMFDAKATETIKKIKEDVTRHRYGDDAHLDTTVESLGLWPNPEKEPPQLQYIQQGVSPDGELEFMMVWKSETTPFRMWCDVNRVLKFDRYFGPGVWAQTVKVDGPNRLVGIKLTTGERKAPPVDPLADVTEQEIKATKPIVEVDGKAIVADTEAPYTLFYFPEDPFSRKVMEFMEANSIDQSTVALKNIMESDKPYRNQLMALGGSTQVPALQTSPDSVMYGSGDIISHLQDNLVKAPTTKEAEAPKEKVEAQEV</sequence>